<proteinExistence type="predicted"/>
<evidence type="ECO:0000313" key="3">
    <source>
        <dbReference type="Proteomes" id="UP000288216"/>
    </source>
</evidence>
<dbReference type="SUPFAM" id="SSF82199">
    <property type="entry name" value="SET domain"/>
    <property type="match status" value="1"/>
</dbReference>
<dbReference type="InterPro" id="IPR046341">
    <property type="entry name" value="SET_dom_sf"/>
</dbReference>
<dbReference type="Pfam" id="PF00856">
    <property type="entry name" value="SET"/>
    <property type="match status" value="1"/>
</dbReference>
<dbReference type="AlphaFoldDB" id="A0A401NTP4"/>
<keyword evidence="3" id="KW-1185">Reference proteome</keyword>
<gene>
    <name evidence="2" type="ORF">scyTo_0011721</name>
</gene>
<name>A0A401NTP4_SCYTO</name>
<dbReference type="PROSITE" id="PS50280">
    <property type="entry name" value="SET"/>
    <property type="match status" value="1"/>
</dbReference>
<dbReference type="OMA" id="YQPYEPI"/>
<dbReference type="CDD" id="cd10537">
    <property type="entry name" value="SET_SETD9"/>
    <property type="match status" value="1"/>
</dbReference>
<protein>
    <recommendedName>
        <fullName evidence="1">SET domain-containing protein</fullName>
    </recommendedName>
</protein>
<evidence type="ECO:0000259" key="1">
    <source>
        <dbReference type="PROSITE" id="PS50280"/>
    </source>
</evidence>
<dbReference type="PANTHER" id="PTHR33524">
    <property type="entry name" value="C5ORF35"/>
    <property type="match status" value="1"/>
</dbReference>
<organism evidence="2 3">
    <name type="scientific">Scyliorhinus torazame</name>
    <name type="common">Cloudy catshark</name>
    <name type="synonym">Catulus torazame</name>
    <dbReference type="NCBI Taxonomy" id="75743"/>
    <lineage>
        <taxon>Eukaryota</taxon>
        <taxon>Metazoa</taxon>
        <taxon>Chordata</taxon>
        <taxon>Craniata</taxon>
        <taxon>Vertebrata</taxon>
        <taxon>Chondrichthyes</taxon>
        <taxon>Elasmobranchii</taxon>
        <taxon>Galeomorphii</taxon>
        <taxon>Galeoidea</taxon>
        <taxon>Carcharhiniformes</taxon>
        <taxon>Scyliorhinidae</taxon>
        <taxon>Scyliorhinus</taxon>
    </lineage>
</organism>
<feature type="domain" description="SET" evidence="1">
    <location>
        <begin position="116"/>
        <end position="291"/>
    </location>
</feature>
<accession>A0A401NTP4</accession>
<comment type="caution">
    <text evidence="2">The sequence shown here is derived from an EMBL/GenBank/DDBJ whole genome shotgun (WGS) entry which is preliminary data.</text>
</comment>
<evidence type="ECO:0000313" key="2">
    <source>
        <dbReference type="EMBL" id="GCB64219.1"/>
    </source>
</evidence>
<dbReference type="Proteomes" id="UP000288216">
    <property type="component" value="Unassembled WGS sequence"/>
</dbReference>
<dbReference type="EMBL" id="BFAA01005431">
    <property type="protein sequence ID" value="GCB64219.1"/>
    <property type="molecule type" value="Genomic_DNA"/>
</dbReference>
<dbReference type="InterPro" id="IPR040415">
    <property type="entry name" value="SETD9"/>
</dbReference>
<reference evidence="2 3" key="1">
    <citation type="journal article" date="2018" name="Nat. Ecol. Evol.">
        <title>Shark genomes provide insights into elasmobranch evolution and the origin of vertebrates.</title>
        <authorList>
            <person name="Hara Y"/>
            <person name="Yamaguchi K"/>
            <person name="Onimaru K"/>
            <person name="Kadota M"/>
            <person name="Koyanagi M"/>
            <person name="Keeley SD"/>
            <person name="Tatsumi K"/>
            <person name="Tanaka K"/>
            <person name="Motone F"/>
            <person name="Kageyama Y"/>
            <person name="Nozu R"/>
            <person name="Adachi N"/>
            <person name="Nishimura O"/>
            <person name="Nakagawa R"/>
            <person name="Tanegashima C"/>
            <person name="Kiyatake I"/>
            <person name="Matsumoto R"/>
            <person name="Murakumo K"/>
            <person name="Nishida K"/>
            <person name="Terakita A"/>
            <person name="Kuratani S"/>
            <person name="Sato K"/>
            <person name="Hyodo S Kuraku.S."/>
        </authorList>
    </citation>
    <scope>NUCLEOTIDE SEQUENCE [LARGE SCALE GENOMIC DNA]</scope>
</reference>
<dbReference type="InterPro" id="IPR001214">
    <property type="entry name" value="SET_dom"/>
</dbReference>
<dbReference type="Gene3D" id="2.170.270.10">
    <property type="entry name" value="SET domain"/>
    <property type="match status" value="1"/>
</dbReference>
<sequence length="295" mass="33747">MLKKLVLGWNRYKYRLVPWIALNLWKNQRTLRFVSEDPLDKVISDQLVESSLLKLFRILFLSDLSNQAEFLNLLPENSQSKYFHMLTNFRSIKETEKETKGSGMDLNPHEAMFETLGFIINRATSSLSFAGRGVFVTTGKVPKGTVVCMYPGTIYQQYEPIFFQSVCNSFIFRCIDGVLIDGNDKGISKVIYRSCNGRDRLGPYKTSDATWLSESPVNPLAVGQYVNNCSNEKAANVCYQEFDVPATFPVELRQYIPNVNYGHIAERPLRCVVLVALRDIEKGEELFSNYYTIVH</sequence>
<dbReference type="PANTHER" id="PTHR33524:SF2">
    <property type="entry name" value="SET DOMAIN-CONTAINING PROTEIN 9"/>
    <property type="match status" value="1"/>
</dbReference>
<dbReference type="OrthoDB" id="442460at2759"/>